<keyword evidence="5 7" id="KW-0472">Membrane</keyword>
<keyword evidence="3 7" id="KW-0812">Transmembrane</keyword>
<feature type="transmembrane region" description="Helical" evidence="7">
    <location>
        <begin position="341"/>
        <end position="360"/>
    </location>
</feature>
<feature type="transmembrane region" description="Helical" evidence="7">
    <location>
        <begin position="381"/>
        <end position="405"/>
    </location>
</feature>
<feature type="compositionally biased region" description="Low complexity" evidence="6">
    <location>
        <begin position="447"/>
        <end position="458"/>
    </location>
</feature>
<name>B0RAF5_CLASE</name>
<feature type="compositionally biased region" description="Basic residues" evidence="6">
    <location>
        <begin position="459"/>
        <end position="473"/>
    </location>
</feature>
<comment type="subcellular location">
    <subcellularLocation>
        <location evidence="1">Cell membrane</location>
        <topology evidence="1">Multi-pass membrane protein</topology>
    </subcellularLocation>
</comment>
<feature type="transmembrane region" description="Helical" evidence="7">
    <location>
        <begin position="188"/>
        <end position="205"/>
    </location>
</feature>
<keyword evidence="9" id="KW-1185">Reference proteome</keyword>
<feature type="region of interest" description="Disordered" evidence="6">
    <location>
        <begin position="441"/>
        <end position="473"/>
    </location>
</feature>
<evidence type="ECO:0000256" key="4">
    <source>
        <dbReference type="ARBA" id="ARBA00022989"/>
    </source>
</evidence>
<dbReference type="Gene3D" id="1.20.1250.20">
    <property type="entry name" value="MFS general substrate transporter like domains"/>
    <property type="match status" value="2"/>
</dbReference>
<evidence type="ECO:0000256" key="2">
    <source>
        <dbReference type="ARBA" id="ARBA00022475"/>
    </source>
</evidence>
<feature type="transmembrane region" description="Helical" evidence="7">
    <location>
        <begin position="21"/>
        <end position="47"/>
    </location>
</feature>
<evidence type="ECO:0000313" key="9">
    <source>
        <dbReference type="Proteomes" id="UP000001318"/>
    </source>
</evidence>
<dbReference type="Pfam" id="PF07690">
    <property type="entry name" value="MFS_1"/>
    <property type="match status" value="1"/>
</dbReference>
<dbReference type="KEGG" id="cms:CMS0200"/>
<dbReference type="HOGENOM" id="CLU_034180_13_4_11"/>
<feature type="transmembrane region" description="Helical" evidence="7">
    <location>
        <begin position="161"/>
        <end position="182"/>
    </location>
</feature>
<feature type="transmembrane region" description="Helical" evidence="7">
    <location>
        <begin position="59"/>
        <end position="79"/>
    </location>
</feature>
<dbReference type="AlphaFoldDB" id="B0RAF5"/>
<dbReference type="OrthoDB" id="145388at2"/>
<dbReference type="STRING" id="31964.CMS0200"/>
<protein>
    <submittedName>
        <fullName evidence="8">Transport protein, Major Facilitator Superfamily</fullName>
    </submittedName>
</protein>
<dbReference type="CDD" id="cd06173">
    <property type="entry name" value="MFS_MefA_like"/>
    <property type="match status" value="1"/>
</dbReference>
<dbReference type="eggNOG" id="COG2814">
    <property type="taxonomic scope" value="Bacteria"/>
</dbReference>
<accession>B0RAF5</accession>
<keyword evidence="2" id="KW-1003">Cell membrane</keyword>
<evidence type="ECO:0000256" key="6">
    <source>
        <dbReference type="SAM" id="MobiDB-lite"/>
    </source>
</evidence>
<evidence type="ECO:0000313" key="8">
    <source>
        <dbReference type="EMBL" id="CAQ00323.1"/>
    </source>
</evidence>
<reference evidence="8 9" key="1">
    <citation type="journal article" date="2008" name="J. Bacteriol.">
        <title>Genome of the actinomycete plant pathogen Clavibacter michiganensis subsp. sepedonicus suggests recent niche adaptation.</title>
        <authorList>
            <person name="Bentley S.D."/>
            <person name="Corton C."/>
            <person name="Brown S.E."/>
            <person name="Barron A."/>
            <person name="Clark L."/>
            <person name="Doggett J."/>
            <person name="Harris B."/>
            <person name="Ormond D."/>
            <person name="Quail M.A."/>
            <person name="May G."/>
            <person name="Francis D."/>
            <person name="Knudson D."/>
            <person name="Parkhill J."/>
            <person name="Ishimaru C.A."/>
        </authorList>
    </citation>
    <scope>NUCLEOTIDE SEQUENCE [LARGE SCALE GENOMIC DNA]</scope>
    <source>
        <strain evidence="9">ATCC 33113 / DSM 20744 / JCM 9667 / LMG 2889 / ICMP 2535 / C-1</strain>
    </source>
</reference>
<feature type="transmembrane region" description="Helical" evidence="7">
    <location>
        <begin position="319"/>
        <end position="335"/>
    </location>
</feature>
<organism evidence="8 9">
    <name type="scientific">Clavibacter sepedonicus</name>
    <name type="common">Clavibacter michiganensis subsp. sepedonicus</name>
    <dbReference type="NCBI Taxonomy" id="31964"/>
    <lineage>
        <taxon>Bacteria</taxon>
        <taxon>Bacillati</taxon>
        <taxon>Actinomycetota</taxon>
        <taxon>Actinomycetes</taxon>
        <taxon>Micrococcales</taxon>
        <taxon>Microbacteriaceae</taxon>
        <taxon>Clavibacter</taxon>
    </lineage>
</organism>
<dbReference type="InterPro" id="IPR036259">
    <property type="entry name" value="MFS_trans_sf"/>
</dbReference>
<keyword evidence="4 7" id="KW-1133">Transmembrane helix</keyword>
<dbReference type="GO" id="GO:0022857">
    <property type="term" value="F:transmembrane transporter activity"/>
    <property type="evidence" value="ECO:0007669"/>
    <property type="project" value="InterPro"/>
</dbReference>
<dbReference type="GeneID" id="29472175"/>
<gene>
    <name evidence="8" type="ordered locus">CMS0200</name>
</gene>
<feature type="transmembrane region" description="Helical" evidence="7">
    <location>
        <begin position="292"/>
        <end position="312"/>
    </location>
</feature>
<evidence type="ECO:0000256" key="1">
    <source>
        <dbReference type="ARBA" id="ARBA00004651"/>
    </source>
</evidence>
<proteinExistence type="predicted"/>
<dbReference type="RefSeq" id="WP_012297678.1">
    <property type="nucleotide sequence ID" value="NC_010407.1"/>
</dbReference>
<evidence type="ECO:0000256" key="5">
    <source>
        <dbReference type="ARBA" id="ARBA00023136"/>
    </source>
</evidence>
<dbReference type="Proteomes" id="UP000001318">
    <property type="component" value="Chromosome"/>
</dbReference>
<feature type="transmembrane region" description="Helical" evidence="7">
    <location>
        <begin position="256"/>
        <end position="280"/>
    </location>
</feature>
<sequence>MPGAAGDARPPRPPLLISRSFALIWLAQALSAFGEYVLAATVTVWLAMGLAPGDPALPLYIGAVIGATSLPRLVLAPVAGVLVDRWPAGRVMVAADVARAGLLVPLMVIAVTGPTPLVIAAVITTQLLIGSVSQLFDPARAALVQVVVPADRRAAAAGRSLLASTGVGILSAMTGPAVYAALGPQPALAMDAVSFLASAALVLAVRERGATAAGAGALGTDADADAHGSVASARARFRAELAAGIRIVRASPRLRILVAGLAAYGVTLGVNNATLALVALTTMGLTAAEYGVVTAMFAVGGLVGSFTAPALVARIRPERALPASLVALGATYAAYSTVRAFLPAAILMGLAGLVFAVFLVSQGPILQAEAPVGTMGRVSSLTSTVLAGSSFLATVVTAQVLALVPASAQPAAYPAAIATAAVVMGSAGVALVAGGLSRGRGPAAAASWRPGRWPSSPRSRARGRRPRTRARPS</sequence>
<feature type="transmembrane region" description="Helical" evidence="7">
    <location>
        <begin position="411"/>
        <end position="433"/>
    </location>
</feature>
<evidence type="ECO:0000256" key="3">
    <source>
        <dbReference type="ARBA" id="ARBA00022692"/>
    </source>
</evidence>
<dbReference type="EMBL" id="AM849034">
    <property type="protein sequence ID" value="CAQ00323.1"/>
    <property type="molecule type" value="Genomic_DNA"/>
</dbReference>
<dbReference type="PANTHER" id="PTHR23513">
    <property type="entry name" value="INTEGRAL MEMBRANE EFFLUX PROTEIN-RELATED"/>
    <property type="match status" value="1"/>
</dbReference>
<dbReference type="GO" id="GO:0005886">
    <property type="term" value="C:plasma membrane"/>
    <property type="evidence" value="ECO:0007669"/>
    <property type="project" value="UniProtKB-SubCell"/>
</dbReference>
<dbReference type="InterPro" id="IPR011701">
    <property type="entry name" value="MFS"/>
</dbReference>
<evidence type="ECO:0000256" key="7">
    <source>
        <dbReference type="SAM" id="Phobius"/>
    </source>
</evidence>
<dbReference type="PANTHER" id="PTHR23513:SF6">
    <property type="entry name" value="MAJOR FACILITATOR SUPERFAMILY ASSOCIATED DOMAIN-CONTAINING PROTEIN"/>
    <property type="match status" value="1"/>
</dbReference>
<dbReference type="SUPFAM" id="SSF103473">
    <property type="entry name" value="MFS general substrate transporter"/>
    <property type="match status" value="1"/>
</dbReference>